<dbReference type="InterPro" id="IPR011067">
    <property type="entry name" value="Plasmid_toxin/cell-grow_inhib"/>
</dbReference>
<sequence>MAKDTSEVLASYMQILSNLIYASERLTESEMAMIISSLNRWVTKKNLSVKRSYGVGTIVQMEWGNNFSPELSYKHPAVIIEEWANTVLVIPTTSTLVKVSAAYHPIDNPSGKWYYRKVGAVEGFAHDCALILNNAKIMSKARIISVLGMIAGDVNDDNGVFREVRKTMIKNFFSKEWIEHQKLVQAFEQEKEKNKALQEAYDKLLEENKLLKSADNKETAEKNEKSEETN</sequence>
<dbReference type="SUPFAM" id="SSF50118">
    <property type="entry name" value="Cell growth inhibitor/plasmid maintenance toxic component"/>
    <property type="match status" value="1"/>
</dbReference>
<evidence type="ECO:0000256" key="1">
    <source>
        <dbReference type="SAM" id="Coils"/>
    </source>
</evidence>
<keyword evidence="3" id="KW-1185">Reference proteome</keyword>
<organism evidence="2 3">
    <name type="scientific">Marvinbryantia formatexigens DSM 14469</name>
    <dbReference type="NCBI Taxonomy" id="478749"/>
    <lineage>
        <taxon>Bacteria</taxon>
        <taxon>Bacillati</taxon>
        <taxon>Bacillota</taxon>
        <taxon>Clostridia</taxon>
        <taxon>Lachnospirales</taxon>
        <taxon>Lachnospiraceae</taxon>
        <taxon>Marvinbryantia</taxon>
    </lineage>
</organism>
<feature type="coiled-coil region" evidence="1">
    <location>
        <begin position="180"/>
        <end position="217"/>
    </location>
</feature>
<dbReference type="Proteomes" id="UP000005561">
    <property type="component" value="Unassembled WGS sequence"/>
</dbReference>
<accession>C6LGA8</accession>
<name>C6LGA8_9FIRM</name>
<dbReference type="eggNOG" id="ENOG5033CCX">
    <property type="taxonomic scope" value="Bacteria"/>
</dbReference>
<reference evidence="2" key="1">
    <citation type="submission" date="2009-07" db="EMBL/GenBank/DDBJ databases">
        <authorList>
            <person name="Weinstock G."/>
            <person name="Sodergren E."/>
            <person name="Clifton S."/>
            <person name="Fulton L."/>
            <person name="Fulton B."/>
            <person name="Courtney L."/>
            <person name="Fronick C."/>
            <person name="Harrison M."/>
            <person name="Strong C."/>
            <person name="Farmer C."/>
            <person name="Delahaunty K."/>
            <person name="Markovic C."/>
            <person name="Hall O."/>
            <person name="Minx P."/>
            <person name="Tomlinson C."/>
            <person name="Mitreva M."/>
            <person name="Nelson J."/>
            <person name="Hou S."/>
            <person name="Wollam A."/>
            <person name="Pepin K.H."/>
            <person name="Johnson M."/>
            <person name="Bhonagiri V."/>
            <person name="Nash W.E."/>
            <person name="Warren W."/>
            <person name="Chinwalla A."/>
            <person name="Mardis E.R."/>
            <person name="Wilson R.K."/>
        </authorList>
    </citation>
    <scope>NUCLEOTIDE SEQUENCE [LARGE SCALE GENOMIC DNA]</scope>
    <source>
        <strain evidence="2">DSM 14469</strain>
    </source>
</reference>
<protein>
    <submittedName>
        <fullName evidence="2">Uncharacterized protein</fullName>
    </submittedName>
</protein>
<comment type="caution">
    <text evidence="2">The sequence shown here is derived from an EMBL/GenBank/DDBJ whole genome shotgun (WGS) entry which is preliminary data.</text>
</comment>
<proteinExistence type="predicted"/>
<dbReference type="Gene3D" id="2.30.30.110">
    <property type="match status" value="1"/>
</dbReference>
<gene>
    <name evidence="2" type="ORF">BRYFOR_07668</name>
</gene>
<keyword evidence="1" id="KW-0175">Coiled coil</keyword>
<evidence type="ECO:0000313" key="2">
    <source>
        <dbReference type="EMBL" id="EET60472.1"/>
    </source>
</evidence>
<evidence type="ECO:0000313" key="3">
    <source>
        <dbReference type="Proteomes" id="UP000005561"/>
    </source>
</evidence>
<dbReference type="AlphaFoldDB" id="C6LGA8"/>
<dbReference type="EMBL" id="ACCL02000011">
    <property type="protein sequence ID" value="EET60472.1"/>
    <property type="molecule type" value="Genomic_DNA"/>
</dbReference>